<accession>A0A1D2VQN6</accession>
<comment type="similarity">
    <text evidence="2 5">Belongs to the glycosyl hydrolase 37 family.</text>
</comment>
<dbReference type="Pfam" id="PF01204">
    <property type="entry name" value="Trehalase"/>
    <property type="match status" value="1"/>
</dbReference>
<dbReference type="GO" id="GO:0005737">
    <property type="term" value="C:cytoplasm"/>
    <property type="evidence" value="ECO:0007669"/>
    <property type="project" value="InterPro"/>
</dbReference>
<evidence type="ECO:0000256" key="2">
    <source>
        <dbReference type="ARBA" id="ARBA00005615"/>
    </source>
</evidence>
<dbReference type="PROSITE" id="PS00927">
    <property type="entry name" value="TREHALASE_1"/>
    <property type="match status" value="1"/>
</dbReference>
<name>A0A1D2VQN6_9ASCO</name>
<keyword evidence="9" id="KW-1185">Reference proteome</keyword>
<dbReference type="FunFam" id="1.50.10.10:FF:000026">
    <property type="entry name" value="Trehalase"/>
    <property type="match status" value="1"/>
</dbReference>
<dbReference type="STRING" id="1344418.A0A1D2VQN6"/>
<dbReference type="GeneID" id="30966020"/>
<evidence type="ECO:0000313" key="9">
    <source>
        <dbReference type="Proteomes" id="UP000095038"/>
    </source>
</evidence>
<reference evidence="9" key="1">
    <citation type="submission" date="2016-05" db="EMBL/GenBank/DDBJ databases">
        <title>Comparative genomics of biotechnologically important yeasts.</title>
        <authorList>
            <consortium name="DOE Joint Genome Institute"/>
            <person name="Riley R."/>
            <person name="Haridas S."/>
            <person name="Wolfe K.H."/>
            <person name="Lopes M.R."/>
            <person name="Hittinger C.T."/>
            <person name="Goker M."/>
            <person name="Salamov A."/>
            <person name="Wisecaver J."/>
            <person name="Long T.M."/>
            <person name="Aerts A.L."/>
            <person name="Barry K."/>
            <person name="Choi C."/>
            <person name="Clum A."/>
            <person name="Coughlan A.Y."/>
            <person name="Deshpande S."/>
            <person name="Douglass A.P."/>
            <person name="Hanson S.J."/>
            <person name="Klenk H.-P."/>
            <person name="Labutti K."/>
            <person name="Lapidus A."/>
            <person name="Lindquist E."/>
            <person name="Lipzen A."/>
            <person name="Meier-Kolthoff J.P."/>
            <person name="Ohm R.A."/>
            <person name="Otillar R.P."/>
            <person name="Pangilinan J."/>
            <person name="Peng Y."/>
            <person name="Rokas A."/>
            <person name="Rosa C.A."/>
            <person name="Scheuner C."/>
            <person name="Sibirny A.A."/>
            <person name="Slot J.C."/>
            <person name="Stielow J.B."/>
            <person name="Sun H."/>
            <person name="Kurtzman C.P."/>
            <person name="Blackwell M."/>
            <person name="Grigoriev I.V."/>
            <person name="Jeffries T.W."/>
        </authorList>
    </citation>
    <scope>NUCLEOTIDE SEQUENCE [LARGE SCALE GENOMIC DNA]</scope>
    <source>
        <strain evidence="9">DSM 1968</strain>
    </source>
</reference>
<dbReference type="AlphaFoldDB" id="A0A1D2VQN6"/>
<evidence type="ECO:0000256" key="4">
    <source>
        <dbReference type="ARBA" id="ARBA00023295"/>
    </source>
</evidence>
<dbReference type="Gene3D" id="1.50.10.10">
    <property type="match status" value="1"/>
</dbReference>
<dbReference type="EC" id="3.2.1.28" evidence="5"/>
<comment type="catalytic activity">
    <reaction evidence="1 5">
        <text>alpha,alpha-trehalose + H2O = alpha-D-glucose + beta-D-glucose</text>
        <dbReference type="Rhea" id="RHEA:32675"/>
        <dbReference type="ChEBI" id="CHEBI:15377"/>
        <dbReference type="ChEBI" id="CHEBI:15903"/>
        <dbReference type="ChEBI" id="CHEBI:16551"/>
        <dbReference type="ChEBI" id="CHEBI:17925"/>
        <dbReference type="EC" id="3.2.1.28"/>
    </reaction>
</comment>
<dbReference type="Proteomes" id="UP000095038">
    <property type="component" value="Unassembled WGS sequence"/>
</dbReference>
<evidence type="ECO:0000313" key="8">
    <source>
        <dbReference type="EMBL" id="ODV63926.1"/>
    </source>
</evidence>
<evidence type="ECO:0000256" key="1">
    <source>
        <dbReference type="ARBA" id="ARBA00001576"/>
    </source>
</evidence>
<dbReference type="Pfam" id="PF07492">
    <property type="entry name" value="Trehalase_Ca-bi"/>
    <property type="match status" value="1"/>
</dbReference>
<evidence type="ECO:0000256" key="6">
    <source>
        <dbReference type="SAM" id="MobiDB-lite"/>
    </source>
</evidence>
<proteinExistence type="inferred from homology"/>
<dbReference type="RefSeq" id="XP_020050233.1">
    <property type="nucleotide sequence ID" value="XM_020192384.1"/>
</dbReference>
<dbReference type="InterPro" id="IPR008928">
    <property type="entry name" value="6-hairpin_glycosidase_sf"/>
</dbReference>
<dbReference type="PROSITE" id="PS00928">
    <property type="entry name" value="TREHALASE_2"/>
    <property type="match status" value="1"/>
</dbReference>
<keyword evidence="4 5" id="KW-0326">Glycosidase</keyword>
<dbReference type="EMBL" id="KV454475">
    <property type="protein sequence ID" value="ODV63926.1"/>
    <property type="molecule type" value="Genomic_DNA"/>
</dbReference>
<dbReference type="PANTHER" id="PTHR23403:SF6">
    <property type="entry name" value="CYTOSOLIC NEUTRAL TREHALASE-RELATED"/>
    <property type="match status" value="1"/>
</dbReference>
<dbReference type="InterPro" id="IPR018232">
    <property type="entry name" value="Glyco_hydro_37_CS"/>
</dbReference>
<dbReference type="GO" id="GO:0005509">
    <property type="term" value="F:calcium ion binding"/>
    <property type="evidence" value="ECO:0007669"/>
    <property type="project" value="InterPro"/>
</dbReference>
<sequence length="756" mass="86550">MNTIYHNRTSSAASDVDPFSIPDVYYGPKTDPSRSRLNRVRTFSVHTVKPLKFSSSNNNNSSISSAATSSSSSTSSNSSPFNFNFKLKRRSSQDERTVVNRKFLITNIDATLKQLLENEDTDKNYQITIEDTGPKVLKLGTANSNGFNKFDIRGTYMLSNLLQELTIAKRFGRVQMILDESRLNENPVKRLTRMIRTQFWKALTRQLDNNNIAAMANDTKIDTPEAKLPRLYIPHSCHDQFQFFSEIADSNPHFNLQVEYLPEFITPEYVKSINHKPGLLALAMRKVYDPNTDSFTLKSWPYVVPGGRFNELYGWDSYMIALGLLIDNKIELARGMVENFIFEIQHYGKILNANRSYYLCRSQPPFLTDMAIKVYHKLIETGNDSIESLDFLKRSLNASIKEYNTVWCCAPRLDPKTGLSRYRPDGLGIPPETESTHFHSILKPYAQKHNCSIDEFQSLYNSLKIHEPDLDEYFLNDRAVRESGHDTSYRLEGRCANLATVDLNALLYKYEIDIATLIKNVFNDSFLNYENKFESSQIWLQRAQIRKTAMNKYLWNESKGIFYDYDTILEKQSDYDSATTFWTMWSGQASDHQAELMVKHGIPMFEELGGLVAGTEESRGIISVDRPNRQWDYPFGWAPHQMLAWVGLTKYGYAEVARRLVYRWLYIMTKSFVDYNGIVVEKYNVTTGTDPHKVDAEYGNQGADFKGVATEGFGWVNASYIFGLTFLGSHAQRALGTCTSPDVFFSRLSASNKSIN</sequence>
<evidence type="ECO:0000256" key="3">
    <source>
        <dbReference type="ARBA" id="ARBA00022801"/>
    </source>
</evidence>
<dbReference type="FunCoup" id="A0A1D2VQN6">
    <property type="interactions" value="308"/>
</dbReference>
<dbReference type="PANTHER" id="PTHR23403">
    <property type="entry name" value="TREHALASE"/>
    <property type="match status" value="1"/>
</dbReference>
<evidence type="ECO:0000256" key="5">
    <source>
        <dbReference type="RuleBase" id="RU361180"/>
    </source>
</evidence>
<gene>
    <name evidence="8" type="ORF">ASCRUDRAFT_73663</name>
</gene>
<dbReference type="OrthoDB" id="3542292at2759"/>
<dbReference type="InterPro" id="IPR012341">
    <property type="entry name" value="6hp_glycosidase-like_sf"/>
</dbReference>
<dbReference type="InParanoid" id="A0A1D2VQN6"/>
<evidence type="ECO:0000259" key="7">
    <source>
        <dbReference type="Pfam" id="PF07492"/>
    </source>
</evidence>
<keyword evidence="3 5" id="KW-0378">Hydrolase</keyword>
<dbReference type="InterPro" id="IPR001661">
    <property type="entry name" value="Glyco_hydro_37"/>
</dbReference>
<dbReference type="GO" id="GO:0004555">
    <property type="term" value="F:alpha,alpha-trehalase activity"/>
    <property type="evidence" value="ECO:0007669"/>
    <property type="project" value="UniProtKB-EC"/>
</dbReference>
<dbReference type="PRINTS" id="PR00744">
    <property type="entry name" value="GLHYDRLASE37"/>
</dbReference>
<organism evidence="8 9">
    <name type="scientific">Ascoidea rubescens DSM 1968</name>
    <dbReference type="NCBI Taxonomy" id="1344418"/>
    <lineage>
        <taxon>Eukaryota</taxon>
        <taxon>Fungi</taxon>
        <taxon>Dikarya</taxon>
        <taxon>Ascomycota</taxon>
        <taxon>Saccharomycotina</taxon>
        <taxon>Saccharomycetes</taxon>
        <taxon>Ascoideaceae</taxon>
        <taxon>Ascoidea</taxon>
    </lineage>
</organism>
<feature type="domain" description="Neutral trehalase Ca2+ binding" evidence="7">
    <location>
        <begin position="112"/>
        <end position="141"/>
    </location>
</feature>
<protein>
    <recommendedName>
        <fullName evidence="5">Trehalase</fullName>
        <ecNumber evidence="5">3.2.1.28</ecNumber>
    </recommendedName>
    <alternativeName>
        <fullName evidence="5">Alpha-trehalose glucohydrolase</fullName>
    </alternativeName>
</protein>
<feature type="region of interest" description="Disordered" evidence="6">
    <location>
        <begin position="54"/>
        <end position="79"/>
    </location>
</feature>
<dbReference type="SUPFAM" id="SSF48208">
    <property type="entry name" value="Six-hairpin glycosidases"/>
    <property type="match status" value="1"/>
</dbReference>
<dbReference type="InterPro" id="IPR011120">
    <property type="entry name" value="Trehalase_Ca-bd"/>
</dbReference>
<dbReference type="GO" id="GO:0005993">
    <property type="term" value="P:trehalose catabolic process"/>
    <property type="evidence" value="ECO:0007669"/>
    <property type="project" value="InterPro"/>
</dbReference>